<dbReference type="NCBIfam" id="NF005112">
    <property type="entry name" value="PRK06545.2-4"/>
    <property type="match status" value="1"/>
</dbReference>
<dbReference type="Pfam" id="PF02153">
    <property type="entry name" value="PDH_N"/>
    <property type="match status" value="1"/>
</dbReference>
<dbReference type="SUPFAM" id="SSF51735">
    <property type="entry name" value="NAD(P)-binding Rossmann-fold domains"/>
    <property type="match status" value="1"/>
</dbReference>
<proteinExistence type="inferred from homology"/>
<dbReference type="UniPathway" id="UPA00122">
    <property type="reaction ID" value="UER00961"/>
</dbReference>
<evidence type="ECO:0000259" key="10">
    <source>
        <dbReference type="PROSITE" id="PS51176"/>
    </source>
</evidence>
<evidence type="ECO:0000256" key="4">
    <source>
        <dbReference type="ARBA" id="ARBA00016891"/>
    </source>
</evidence>
<evidence type="ECO:0000256" key="7">
    <source>
        <dbReference type="ARBA" id="ARBA00023027"/>
    </source>
</evidence>
<evidence type="ECO:0000256" key="8">
    <source>
        <dbReference type="ARBA" id="ARBA00023141"/>
    </source>
</evidence>
<dbReference type="InterPro" id="IPR003099">
    <property type="entry name" value="Prephen_DH"/>
</dbReference>
<dbReference type="InterPro" id="IPR050812">
    <property type="entry name" value="Preph/Arog_dehydrog"/>
</dbReference>
<keyword evidence="7" id="KW-0520">NAD</keyword>
<dbReference type="SUPFAM" id="SSF55021">
    <property type="entry name" value="ACT-like"/>
    <property type="match status" value="1"/>
</dbReference>
<dbReference type="PROSITE" id="PS51671">
    <property type="entry name" value="ACT"/>
    <property type="match status" value="1"/>
</dbReference>
<feature type="domain" description="Prephenate/arogenate dehydrogenase" evidence="10">
    <location>
        <begin position="1"/>
        <end position="290"/>
    </location>
</feature>
<keyword evidence="6" id="KW-0560">Oxidoreductase</keyword>
<dbReference type="InterPro" id="IPR008927">
    <property type="entry name" value="6-PGluconate_DH-like_C_sf"/>
</dbReference>
<dbReference type="EC" id="1.3.1.12" evidence="3"/>
<dbReference type="STRING" id="208480.SAMN02910418_00465"/>
<dbReference type="GO" id="GO:0004665">
    <property type="term" value="F:prephenate dehydrogenase (NADP+) activity"/>
    <property type="evidence" value="ECO:0007669"/>
    <property type="project" value="InterPro"/>
</dbReference>
<evidence type="ECO:0000256" key="3">
    <source>
        <dbReference type="ARBA" id="ARBA00012068"/>
    </source>
</evidence>
<keyword evidence="13" id="KW-1185">Reference proteome</keyword>
<dbReference type="RefSeq" id="WP_073717023.1">
    <property type="nucleotide sequence ID" value="NZ_MQVR01000056.1"/>
</dbReference>
<dbReference type="OrthoDB" id="9802008at2"/>
<accession>A0A1Q5Q1Q3</accession>
<dbReference type="InterPro" id="IPR002912">
    <property type="entry name" value="ACT_dom"/>
</dbReference>
<dbReference type="PANTHER" id="PTHR21363:SF0">
    <property type="entry name" value="PREPHENATE DEHYDROGENASE [NADP(+)]"/>
    <property type="match status" value="1"/>
</dbReference>
<dbReference type="PROSITE" id="PS51176">
    <property type="entry name" value="PDH_ADH"/>
    <property type="match status" value="1"/>
</dbReference>
<comment type="catalytic activity">
    <reaction evidence="9">
        <text>prephenate + NAD(+) = 3-(4-hydroxyphenyl)pyruvate + CO2 + NADH</text>
        <dbReference type="Rhea" id="RHEA:13869"/>
        <dbReference type="ChEBI" id="CHEBI:16526"/>
        <dbReference type="ChEBI" id="CHEBI:29934"/>
        <dbReference type="ChEBI" id="CHEBI:36242"/>
        <dbReference type="ChEBI" id="CHEBI:57540"/>
        <dbReference type="ChEBI" id="CHEBI:57945"/>
        <dbReference type="EC" id="1.3.1.12"/>
    </reaction>
</comment>
<dbReference type="Proteomes" id="UP000185628">
    <property type="component" value="Unassembled WGS sequence"/>
</dbReference>
<evidence type="ECO:0000256" key="6">
    <source>
        <dbReference type="ARBA" id="ARBA00023002"/>
    </source>
</evidence>
<dbReference type="Pfam" id="PF20463">
    <property type="entry name" value="PDH_C"/>
    <property type="match status" value="1"/>
</dbReference>
<organism evidence="12 13">
    <name type="scientific">Bowdeniella nasicola</name>
    <dbReference type="NCBI Taxonomy" id="208480"/>
    <lineage>
        <taxon>Bacteria</taxon>
        <taxon>Bacillati</taxon>
        <taxon>Actinomycetota</taxon>
        <taxon>Actinomycetes</taxon>
        <taxon>Actinomycetales</taxon>
        <taxon>Actinomycetaceae</taxon>
        <taxon>Bowdeniella</taxon>
    </lineage>
</organism>
<dbReference type="PANTHER" id="PTHR21363">
    <property type="entry name" value="PREPHENATE DEHYDROGENASE"/>
    <property type="match status" value="1"/>
</dbReference>
<reference evidence="13" key="1">
    <citation type="submission" date="2016-12" db="EMBL/GenBank/DDBJ databases">
        <authorList>
            <person name="Meng X."/>
        </authorList>
    </citation>
    <scope>NUCLEOTIDE SEQUENCE [LARGE SCALE GENOMIC DNA]</scope>
    <source>
        <strain evidence="13">DSM 19116</strain>
    </source>
</reference>
<dbReference type="InterPro" id="IPR045865">
    <property type="entry name" value="ACT-like_dom_sf"/>
</dbReference>
<dbReference type="SUPFAM" id="SSF48179">
    <property type="entry name" value="6-phosphogluconate dehydrogenase C-terminal domain-like"/>
    <property type="match status" value="1"/>
</dbReference>
<evidence type="ECO:0000313" key="13">
    <source>
        <dbReference type="Proteomes" id="UP000185628"/>
    </source>
</evidence>
<keyword evidence="8" id="KW-0028">Amino-acid biosynthesis</keyword>
<protein>
    <recommendedName>
        <fullName evidence="4">Prephenate dehydrogenase</fullName>
        <ecNumber evidence="3">1.3.1.12</ecNumber>
    </recommendedName>
</protein>
<dbReference type="Gene3D" id="1.10.3660.10">
    <property type="entry name" value="6-phosphogluconate dehydrogenase C-terminal like domain"/>
    <property type="match status" value="1"/>
</dbReference>
<dbReference type="GO" id="GO:0008977">
    <property type="term" value="F:prephenate dehydrogenase (NAD+) activity"/>
    <property type="evidence" value="ECO:0007669"/>
    <property type="project" value="UniProtKB-EC"/>
</dbReference>
<feature type="domain" description="ACT" evidence="11">
    <location>
        <begin position="295"/>
        <end position="362"/>
    </location>
</feature>
<evidence type="ECO:0000259" key="11">
    <source>
        <dbReference type="PROSITE" id="PS51671"/>
    </source>
</evidence>
<sequence>MTARIVGAGLLGASLGLALRSLGHDVILDDVSPLSLSLACGLGAGELTRAGDNDGEVDLVVIATPPDVTAEVIIRELAAYPDAIVTDVASVKGRVIDAILAAQPDGLERFVGSHPMAGKERSGAPNADGDLFTGRPWVVVPTAHSTRAAIDLVMTLAVDVGAMPVLMEPAEHDQAVAAVSHVPQIISSLLAAQLTDVPDHQLTLAGQGLRDTTRVAKSDPMLWSSILSANAAPVLAHLRDVKTSLDKVLADLEECCEELYPPAAIAGLAALIESGSAGVARIPGKHGGAQRNYAEIVVYVPDRPGELARLFADIGRGEINIEDVRLEHATGAKVGLATISVEPAVGEFLANHLEELDWSVVR</sequence>
<dbReference type="InterPro" id="IPR036291">
    <property type="entry name" value="NAD(P)-bd_dom_sf"/>
</dbReference>
<dbReference type="InterPro" id="IPR046826">
    <property type="entry name" value="PDH_N"/>
</dbReference>
<keyword evidence="5" id="KW-0827">Tyrosine biosynthesis</keyword>
<evidence type="ECO:0000256" key="5">
    <source>
        <dbReference type="ARBA" id="ARBA00022498"/>
    </source>
</evidence>
<comment type="similarity">
    <text evidence="2">Belongs to the prephenate/arogenate dehydrogenase family.</text>
</comment>
<dbReference type="AlphaFoldDB" id="A0A1Q5Q1Q3"/>
<evidence type="ECO:0000256" key="1">
    <source>
        <dbReference type="ARBA" id="ARBA00005067"/>
    </source>
</evidence>
<dbReference type="InterPro" id="IPR046825">
    <property type="entry name" value="PDH_C"/>
</dbReference>
<evidence type="ECO:0000256" key="2">
    <source>
        <dbReference type="ARBA" id="ARBA00007964"/>
    </source>
</evidence>
<dbReference type="NCBIfam" id="NF005111">
    <property type="entry name" value="PRK06545.2-3"/>
    <property type="match status" value="1"/>
</dbReference>
<keyword evidence="8" id="KW-0057">Aromatic amino acid biosynthesis</keyword>
<dbReference type="EMBL" id="MQVR01000056">
    <property type="protein sequence ID" value="OKL53530.1"/>
    <property type="molecule type" value="Genomic_DNA"/>
</dbReference>
<dbReference type="GO" id="GO:0070403">
    <property type="term" value="F:NAD+ binding"/>
    <property type="evidence" value="ECO:0007669"/>
    <property type="project" value="InterPro"/>
</dbReference>
<name>A0A1Q5Q1Q3_9ACTO</name>
<dbReference type="GO" id="GO:0006571">
    <property type="term" value="P:tyrosine biosynthetic process"/>
    <property type="evidence" value="ECO:0007669"/>
    <property type="project" value="UniProtKB-UniPathway"/>
</dbReference>
<comment type="pathway">
    <text evidence="1">Amino-acid biosynthesis; L-tyrosine biosynthesis; (4-hydroxyphenyl)pyruvate from prephenate (NAD(+) route): step 1/1.</text>
</comment>
<comment type="caution">
    <text evidence="12">The sequence shown here is derived from an EMBL/GenBank/DDBJ whole genome shotgun (WGS) entry which is preliminary data.</text>
</comment>
<gene>
    <name evidence="12" type="ORF">BSZ39_09085</name>
</gene>
<evidence type="ECO:0000313" key="12">
    <source>
        <dbReference type="EMBL" id="OKL53530.1"/>
    </source>
</evidence>
<evidence type="ECO:0000256" key="9">
    <source>
        <dbReference type="ARBA" id="ARBA00049260"/>
    </source>
</evidence>
<dbReference type="Gene3D" id="3.40.50.720">
    <property type="entry name" value="NAD(P)-binding Rossmann-like Domain"/>
    <property type="match status" value="1"/>
</dbReference>